<evidence type="ECO:0000256" key="7">
    <source>
        <dbReference type="ARBA" id="ARBA00023237"/>
    </source>
</evidence>
<dbReference type="RefSeq" id="WP_163145968.1">
    <property type="nucleotide sequence ID" value="NZ_CP044455.1"/>
</dbReference>
<keyword evidence="6" id="KW-0472">Membrane</keyword>
<evidence type="ECO:0000256" key="5">
    <source>
        <dbReference type="ARBA" id="ARBA00022729"/>
    </source>
</evidence>
<evidence type="ECO:0000256" key="2">
    <source>
        <dbReference type="ARBA" id="ARBA00008163"/>
    </source>
</evidence>
<dbReference type="Proteomes" id="UP000503440">
    <property type="component" value="Chromosome"/>
</dbReference>
<feature type="signal peptide" evidence="8">
    <location>
        <begin position="1"/>
        <end position="21"/>
    </location>
</feature>
<evidence type="ECO:0000256" key="3">
    <source>
        <dbReference type="ARBA" id="ARBA00022452"/>
    </source>
</evidence>
<evidence type="ECO:0000256" key="4">
    <source>
        <dbReference type="ARBA" id="ARBA00022692"/>
    </source>
</evidence>
<feature type="chain" id="PRO_5025551844" description="Transport of long-chain fatty acid" evidence="8">
    <location>
        <begin position="22"/>
        <end position="404"/>
    </location>
</feature>
<dbReference type="InterPro" id="IPR005017">
    <property type="entry name" value="OMPP1/FadL/TodX"/>
</dbReference>
<keyword evidence="3" id="KW-1134">Transmembrane beta strand</keyword>
<comment type="subcellular location">
    <subcellularLocation>
        <location evidence="1">Cell outer membrane</location>
        <topology evidence="1">Multi-pass membrane protein</topology>
    </subcellularLocation>
</comment>
<name>A0A6C0Y4I7_9GAMM</name>
<dbReference type="SUPFAM" id="SSF56935">
    <property type="entry name" value="Porins"/>
    <property type="match status" value="1"/>
</dbReference>
<proteinExistence type="inferred from homology"/>
<evidence type="ECO:0008006" key="11">
    <source>
        <dbReference type="Google" id="ProtNLM"/>
    </source>
</evidence>
<evidence type="ECO:0000256" key="8">
    <source>
        <dbReference type="SAM" id="SignalP"/>
    </source>
</evidence>
<dbReference type="AlphaFoldDB" id="A0A6C0Y4I7"/>
<organism evidence="9 10">
    <name type="scientific">Acinetobacter indicus</name>
    <dbReference type="NCBI Taxonomy" id="756892"/>
    <lineage>
        <taxon>Bacteria</taxon>
        <taxon>Pseudomonadati</taxon>
        <taxon>Pseudomonadota</taxon>
        <taxon>Gammaproteobacteria</taxon>
        <taxon>Moraxellales</taxon>
        <taxon>Moraxellaceae</taxon>
        <taxon>Acinetobacter</taxon>
    </lineage>
</organism>
<gene>
    <name evidence="9" type="ORF">FSC09_09670</name>
</gene>
<protein>
    <recommendedName>
        <fullName evidence="11">Transport of long-chain fatty acid</fullName>
    </recommendedName>
</protein>
<dbReference type="EMBL" id="CP044455">
    <property type="protein sequence ID" value="QIC70665.1"/>
    <property type="molecule type" value="Genomic_DNA"/>
</dbReference>
<dbReference type="Gene3D" id="2.40.160.60">
    <property type="entry name" value="Outer membrane protein transport protein (OMPP1/FadL/TodX)"/>
    <property type="match status" value="1"/>
</dbReference>
<keyword evidence="5 8" id="KW-0732">Signal</keyword>
<evidence type="ECO:0000256" key="6">
    <source>
        <dbReference type="ARBA" id="ARBA00023136"/>
    </source>
</evidence>
<evidence type="ECO:0000313" key="10">
    <source>
        <dbReference type="Proteomes" id="UP000503440"/>
    </source>
</evidence>
<dbReference type="GO" id="GO:0009279">
    <property type="term" value="C:cell outer membrane"/>
    <property type="evidence" value="ECO:0007669"/>
    <property type="project" value="UniProtKB-SubCell"/>
</dbReference>
<dbReference type="Pfam" id="PF03349">
    <property type="entry name" value="Toluene_X"/>
    <property type="match status" value="1"/>
</dbReference>
<keyword evidence="4" id="KW-0812">Transmembrane</keyword>
<keyword evidence="7" id="KW-0998">Cell outer membrane</keyword>
<accession>A0A6C0Y4I7</accession>
<comment type="similarity">
    <text evidence="2">Belongs to the OmpP1/FadL family.</text>
</comment>
<sequence>MKVYFFWVSMSLLLPVQAVSAAALEQSGQSMHIFFQPDHYAEISLVHLEADVAGQVENQAALAELGIHDYSTGNLAPEQRFVLGGFKLQLNPEFSFALLYDQPFGVKVNYNYNPDFYGQPLDVEAANIRFKTENISALVGYHPDTHWTFYAGLSHQSFQGNLELWGQNYYIFHGYQAYFPEDDAWGWLAGVRYQIPEYAMSAAFTYRSAIHHQLAVQEQSPQGQLQIVADQNTAVRTPESLNLDLHTGISANNLLYAGIRWVNWKDFYIQPTQFGAVIDAYAKFIPEIKDFKLIHYQKDQWSAKLGGLHRWNARWISQLELGWDSGIGNPASTLNPADGHYSLGAGQLFYFRPDSFIAAGAYYLKFKQPHIQPSNFAGTQISSLASVNRDNHAWVYGLRFGHHF</sequence>
<reference evidence="9 10" key="1">
    <citation type="submission" date="2019-09" db="EMBL/GenBank/DDBJ databases">
        <title>Non-baumannii Acinetobacter spp. carrying blaNDM-1 isolated in China.</title>
        <authorList>
            <person name="Cui C."/>
            <person name="Chen C."/>
            <person name="Sun J."/>
            <person name="Liu Y."/>
        </authorList>
    </citation>
    <scope>NUCLEOTIDE SEQUENCE [LARGE SCALE GENOMIC DNA]</scope>
    <source>
        <strain evidence="9 10">B18</strain>
    </source>
</reference>
<evidence type="ECO:0000256" key="1">
    <source>
        <dbReference type="ARBA" id="ARBA00004571"/>
    </source>
</evidence>
<evidence type="ECO:0000313" key="9">
    <source>
        <dbReference type="EMBL" id="QIC70665.1"/>
    </source>
</evidence>